<proteinExistence type="predicted"/>
<keyword evidence="2" id="KW-0547">Nucleotide-binding</keyword>
<dbReference type="InterPro" id="IPR051782">
    <property type="entry name" value="ABC_Transporter_VariousFunc"/>
</dbReference>
<evidence type="ECO:0000259" key="4">
    <source>
        <dbReference type="PROSITE" id="PS50893"/>
    </source>
</evidence>
<evidence type="ECO:0000313" key="6">
    <source>
        <dbReference type="Proteomes" id="UP001203004"/>
    </source>
</evidence>
<dbReference type="InterPro" id="IPR003593">
    <property type="entry name" value="AAA+_ATPase"/>
</dbReference>
<dbReference type="CDD" id="cd03230">
    <property type="entry name" value="ABC_DR_subfamily_A"/>
    <property type="match status" value="1"/>
</dbReference>
<dbReference type="PANTHER" id="PTHR42939:SF5">
    <property type="entry name" value="ABC-TYPE TRANSPORTER ATP-BINDING PROTEIN ECSA"/>
    <property type="match status" value="1"/>
</dbReference>
<dbReference type="RefSeq" id="WP_249096464.1">
    <property type="nucleotide sequence ID" value="NZ_JAMAST010000001.1"/>
</dbReference>
<dbReference type="SUPFAM" id="SSF52540">
    <property type="entry name" value="P-loop containing nucleoside triphosphate hydrolases"/>
    <property type="match status" value="1"/>
</dbReference>
<dbReference type="Gene3D" id="3.40.50.300">
    <property type="entry name" value="P-loop containing nucleotide triphosphate hydrolases"/>
    <property type="match status" value="1"/>
</dbReference>
<sequence>MNPVLTVNQLSGGYSRQRPVLRDVSFEMDTGELVGLVGLNGAGKSTTIKHILGLLQPFSGEIRVGGKTLQEDMSAYRRSIAYVPEMPELYEQLTLEEHLQMTAMAYHLDKKTYEERSEKLLHLFNMEKKKHWFPIHFSKGMRQKVMIMCAFLVRPALYIVDEPFVGLDPIGIQSLLDLMSEMKQSGSSILMSTHILTTAEQYCDRFIILHEGQIAIQGTLDQIKKRFGNTQASLHDIYLAVARGETEWLN</sequence>
<evidence type="ECO:0000256" key="3">
    <source>
        <dbReference type="ARBA" id="ARBA00022840"/>
    </source>
</evidence>
<dbReference type="InterPro" id="IPR027417">
    <property type="entry name" value="P-loop_NTPase"/>
</dbReference>
<keyword evidence="6" id="KW-1185">Reference proteome</keyword>
<dbReference type="Pfam" id="PF00005">
    <property type="entry name" value="ABC_tran"/>
    <property type="match status" value="1"/>
</dbReference>
<keyword evidence="1" id="KW-0813">Transport</keyword>
<evidence type="ECO:0000256" key="2">
    <source>
        <dbReference type="ARBA" id="ARBA00022741"/>
    </source>
</evidence>
<organism evidence="5 6">
    <name type="scientific">Sporolactobacillus mangiferae</name>
    <dbReference type="NCBI Taxonomy" id="2940498"/>
    <lineage>
        <taxon>Bacteria</taxon>
        <taxon>Bacillati</taxon>
        <taxon>Bacillota</taxon>
        <taxon>Bacilli</taxon>
        <taxon>Bacillales</taxon>
        <taxon>Sporolactobacillaceae</taxon>
        <taxon>Sporolactobacillus</taxon>
    </lineage>
</organism>
<dbReference type="GO" id="GO:0005524">
    <property type="term" value="F:ATP binding"/>
    <property type="evidence" value="ECO:0007669"/>
    <property type="project" value="UniProtKB-KW"/>
</dbReference>
<gene>
    <name evidence="5" type="ORF">M3N64_01835</name>
</gene>
<dbReference type="EMBL" id="JAMAST010000001">
    <property type="protein sequence ID" value="MCL1630694.1"/>
    <property type="molecule type" value="Genomic_DNA"/>
</dbReference>
<dbReference type="PROSITE" id="PS50893">
    <property type="entry name" value="ABC_TRANSPORTER_2"/>
    <property type="match status" value="1"/>
</dbReference>
<reference evidence="5 6" key="1">
    <citation type="submission" date="2022-05" db="EMBL/GenBank/DDBJ databases">
        <title>Sporolactobacillus sp nov CPB3-1, isolated from tree bark (Mangifera indica L.).</title>
        <authorList>
            <person name="Phuengjayaem S."/>
            <person name="Tanasupawat S."/>
        </authorList>
    </citation>
    <scope>NUCLEOTIDE SEQUENCE [LARGE SCALE GENOMIC DNA]</scope>
    <source>
        <strain evidence="5 6">CPB3-1</strain>
    </source>
</reference>
<evidence type="ECO:0000256" key="1">
    <source>
        <dbReference type="ARBA" id="ARBA00022448"/>
    </source>
</evidence>
<accession>A0ABT0M8V1</accession>
<name>A0ABT0M8V1_9BACL</name>
<dbReference type="PANTHER" id="PTHR42939">
    <property type="entry name" value="ABC TRANSPORTER ATP-BINDING PROTEIN ALBC-RELATED"/>
    <property type="match status" value="1"/>
</dbReference>
<dbReference type="SMART" id="SM00382">
    <property type="entry name" value="AAA"/>
    <property type="match status" value="1"/>
</dbReference>
<dbReference type="InterPro" id="IPR003439">
    <property type="entry name" value="ABC_transporter-like_ATP-bd"/>
</dbReference>
<dbReference type="Proteomes" id="UP001203004">
    <property type="component" value="Unassembled WGS sequence"/>
</dbReference>
<keyword evidence="3 5" id="KW-0067">ATP-binding</keyword>
<comment type="caution">
    <text evidence="5">The sequence shown here is derived from an EMBL/GenBank/DDBJ whole genome shotgun (WGS) entry which is preliminary data.</text>
</comment>
<evidence type="ECO:0000313" key="5">
    <source>
        <dbReference type="EMBL" id="MCL1630694.1"/>
    </source>
</evidence>
<protein>
    <submittedName>
        <fullName evidence="5">ABC transporter ATP-binding protein</fullName>
    </submittedName>
</protein>
<feature type="domain" description="ABC transporter" evidence="4">
    <location>
        <begin position="5"/>
        <end position="236"/>
    </location>
</feature>